<reference evidence="1" key="2">
    <citation type="submission" date="2021-04" db="EMBL/GenBank/DDBJ databases">
        <authorList>
            <person name="Gilroy R."/>
        </authorList>
    </citation>
    <scope>NUCLEOTIDE SEQUENCE</scope>
    <source>
        <strain evidence="1">378</strain>
    </source>
</reference>
<reference evidence="1" key="1">
    <citation type="journal article" date="2021" name="PeerJ">
        <title>Extensive microbial diversity within the chicken gut microbiome revealed by metagenomics and culture.</title>
        <authorList>
            <person name="Gilroy R."/>
            <person name="Ravi A."/>
            <person name="Getino M."/>
            <person name="Pursley I."/>
            <person name="Horton D.L."/>
            <person name="Alikhan N.F."/>
            <person name="Baker D."/>
            <person name="Gharbi K."/>
            <person name="Hall N."/>
            <person name="Watson M."/>
            <person name="Adriaenssens E.M."/>
            <person name="Foster-Nyarko E."/>
            <person name="Jarju S."/>
            <person name="Secka A."/>
            <person name="Antonio M."/>
            <person name="Oren A."/>
            <person name="Chaudhuri R.R."/>
            <person name="La Ragione R."/>
            <person name="Hildebrand F."/>
            <person name="Pallen M.J."/>
        </authorList>
    </citation>
    <scope>NUCLEOTIDE SEQUENCE</scope>
    <source>
        <strain evidence="1">378</strain>
    </source>
</reference>
<proteinExistence type="predicted"/>
<gene>
    <name evidence="1" type="ORF">H9847_02655</name>
</gene>
<accession>A0A948WXF2</accession>
<sequence>MLLSGAVLKLSPFTLKLACAEALKGADWYRQLCSLLSVEQVGESAALSGVTPVYSTVTLKSITPRGAAMLWATPQKALRGIVLHHAA</sequence>
<dbReference type="AlphaFoldDB" id="A0A948WXF2"/>
<name>A0A948WXF2_9GAMM</name>
<comment type="caution">
    <text evidence="1">The sequence shown here is derived from an EMBL/GenBank/DDBJ whole genome shotgun (WGS) entry which is preliminary data.</text>
</comment>
<evidence type="ECO:0000313" key="1">
    <source>
        <dbReference type="EMBL" id="MBU3843760.1"/>
    </source>
</evidence>
<dbReference type="Proteomes" id="UP000733611">
    <property type="component" value="Unassembled WGS sequence"/>
</dbReference>
<organism evidence="1 2">
    <name type="scientific">Candidatus Anaerobiospirillum pullicola</name>
    <dbReference type="NCBI Taxonomy" id="2838451"/>
    <lineage>
        <taxon>Bacteria</taxon>
        <taxon>Pseudomonadati</taxon>
        <taxon>Pseudomonadota</taxon>
        <taxon>Gammaproteobacteria</taxon>
        <taxon>Aeromonadales</taxon>
        <taxon>Succinivibrionaceae</taxon>
        <taxon>Anaerobiospirillum</taxon>
    </lineage>
</organism>
<protein>
    <submittedName>
        <fullName evidence="1">Uncharacterized protein</fullName>
    </submittedName>
</protein>
<evidence type="ECO:0000313" key="2">
    <source>
        <dbReference type="Proteomes" id="UP000733611"/>
    </source>
</evidence>
<dbReference type="EMBL" id="JAHLFE010000048">
    <property type="protein sequence ID" value="MBU3843760.1"/>
    <property type="molecule type" value="Genomic_DNA"/>
</dbReference>